<dbReference type="PANTHER" id="PTHR42856">
    <property type="entry name" value="ACYL-COENZYME A THIOESTERASE PAAI"/>
    <property type="match status" value="1"/>
</dbReference>
<keyword evidence="1" id="KW-0378">Hydrolase</keyword>
<dbReference type="InterPro" id="IPR029069">
    <property type="entry name" value="HotDog_dom_sf"/>
</dbReference>
<reference evidence="4" key="1">
    <citation type="journal article" date="2019" name="Int. J. Syst. Evol. Microbiol.">
        <title>The Global Catalogue of Microorganisms (GCM) 10K type strain sequencing project: providing services to taxonomists for standard genome sequencing and annotation.</title>
        <authorList>
            <consortium name="The Broad Institute Genomics Platform"/>
            <consortium name="The Broad Institute Genome Sequencing Center for Infectious Disease"/>
            <person name="Wu L."/>
            <person name="Ma J."/>
        </authorList>
    </citation>
    <scope>NUCLEOTIDE SEQUENCE [LARGE SCALE GENOMIC DNA]</scope>
    <source>
        <strain evidence="4">JCM 17688</strain>
    </source>
</reference>
<dbReference type="NCBIfam" id="TIGR00369">
    <property type="entry name" value="unchar_dom_1"/>
    <property type="match status" value="1"/>
</dbReference>
<feature type="domain" description="Thioesterase" evidence="2">
    <location>
        <begin position="58"/>
        <end position="130"/>
    </location>
</feature>
<organism evidence="3 4">
    <name type="scientific">Tsukamurella soli</name>
    <dbReference type="NCBI Taxonomy" id="644556"/>
    <lineage>
        <taxon>Bacteria</taxon>
        <taxon>Bacillati</taxon>
        <taxon>Actinomycetota</taxon>
        <taxon>Actinomycetes</taxon>
        <taxon>Mycobacteriales</taxon>
        <taxon>Tsukamurellaceae</taxon>
        <taxon>Tsukamurella</taxon>
    </lineage>
</organism>
<evidence type="ECO:0000313" key="3">
    <source>
        <dbReference type="EMBL" id="GAA4391273.1"/>
    </source>
</evidence>
<protein>
    <submittedName>
        <fullName evidence="3">Hydroxyphenylacetyl-CoA thioesterase PaaI</fullName>
    </submittedName>
</protein>
<dbReference type="Gene3D" id="3.10.129.10">
    <property type="entry name" value="Hotdog Thioesterase"/>
    <property type="match status" value="1"/>
</dbReference>
<dbReference type="InterPro" id="IPR011973">
    <property type="entry name" value="PaaD"/>
</dbReference>
<dbReference type="CDD" id="cd03443">
    <property type="entry name" value="PaaI_thioesterase"/>
    <property type="match status" value="1"/>
</dbReference>
<comment type="caution">
    <text evidence="3">The sequence shown here is derived from an EMBL/GenBank/DDBJ whole genome shotgun (WGS) entry which is preliminary data.</text>
</comment>
<gene>
    <name evidence="3" type="primary">paaI</name>
    <name evidence="3" type="ORF">GCM10023147_20030</name>
</gene>
<accession>A0ABP8JIS4</accession>
<dbReference type="SUPFAM" id="SSF54637">
    <property type="entry name" value="Thioesterase/thiol ester dehydrase-isomerase"/>
    <property type="match status" value="1"/>
</dbReference>
<dbReference type="NCBIfam" id="TIGR02286">
    <property type="entry name" value="PaaD"/>
    <property type="match status" value="1"/>
</dbReference>
<proteinExistence type="predicted"/>
<dbReference type="Proteomes" id="UP001500635">
    <property type="component" value="Unassembled WGS sequence"/>
</dbReference>
<dbReference type="Pfam" id="PF03061">
    <property type="entry name" value="4HBT"/>
    <property type="match status" value="1"/>
</dbReference>
<evidence type="ECO:0000256" key="1">
    <source>
        <dbReference type="ARBA" id="ARBA00022801"/>
    </source>
</evidence>
<evidence type="ECO:0000259" key="2">
    <source>
        <dbReference type="Pfam" id="PF03061"/>
    </source>
</evidence>
<sequence length="159" mass="17072">MSENATPLDGAAPAECAIARRMFAADNASQTLGIEIAHLSPGHAVTTMTVRDTMVNGHGITHGGYVFTLADSTFALACNGYESPAVAVRADIRFLTPSRLGEQLVAEAVERARFGRNGIYDVTVRRGDEVIAEFRGDSRTVTIQRRRVPHVTAPGDAFE</sequence>
<dbReference type="InterPro" id="IPR052723">
    <property type="entry name" value="Acyl-CoA_thioesterase_PaaI"/>
</dbReference>
<name>A0ABP8JIS4_9ACTN</name>
<dbReference type="InterPro" id="IPR003736">
    <property type="entry name" value="PAAI_dom"/>
</dbReference>
<dbReference type="EMBL" id="BAABFR010000025">
    <property type="protein sequence ID" value="GAA4391273.1"/>
    <property type="molecule type" value="Genomic_DNA"/>
</dbReference>
<evidence type="ECO:0000313" key="4">
    <source>
        <dbReference type="Proteomes" id="UP001500635"/>
    </source>
</evidence>
<dbReference type="PANTHER" id="PTHR42856:SF1">
    <property type="entry name" value="ACYL-COENZYME A THIOESTERASE PAAI"/>
    <property type="match status" value="1"/>
</dbReference>
<dbReference type="InterPro" id="IPR006683">
    <property type="entry name" value="Thioestr_dom"/>
</dbReference>
<keyword evidence="4" id="KW-1185">Reference proteome</keyword>